<dbReference type="PIRSF" id="PIRSF005355">
    <property type="entry name" value="UBIAD1"/>
    <property type="match status" value="1"/>
</dbReference>
<dbReference type="Proteomes" id="UP000717364">
    <property type="component" value="Unassembled WGS sequence"/>
</dbReference>
<dbReference type="InterPro" id="IPR026046">
    <property type="entry name" value="UBIAD1"/>
</dbReference>
<comment type="similarity">
    <text evidence="6">Belongs to the MenA family. Type 2 subfamily.</text>
</comment>
<evidence type="ECO:0000256" key="2">
    <source>
        <dbReference type="ARBA" id="ARBA00022679"/>
    </source>
</evidence>
<dbReference type="PANTHER" id="PTHR13929">
    <property type="entry name" value="1,4-DIHYDROXY-2-NAPHTHOATE OCTAPRENYLTRANSFERASE"/>
    <property type="match status" value="1"/>
</dbReference>
<dbReference type="PANTHER" id="PTHR13929:SF0">
    <property type="entry name" value="UBIA PRENYLTRANSFERASE DOMAIN-CONTAINING PROTEIN 1"/>
    <property type="match status" value="1"/>
</dbReference>
<evidence type="ECO:0000256" key="1">
    <source>
        <dbReference type="ARBA" id="ARBA00004141"/>
    </source>
</evidence>
<proteinExistence type="inferred from homology"/>
<feature type="transmembrane region" description="Helical" evidence="6">
    <location>
        <begin position="58"/>
        <end position="75"/>
    </location>
</feature>
<keyword evidence="6" id="KW-1003">Cell membrane</keyword>
<feature type="transmembrane region" description="Helical" evidence="6">
    <location>
        <begin position="131"/>
        <end position="148"/>
    </location>
</feature>
<feature type="transmembrane region" description="Helical" evidence="6">
    <location>
        <begin position="242"/>
        <end position="270"/>
    </location>
</feature>
<comment type="pathway">
    <text evidence="6">Cofactor biosynthesis; phylloquinone biosynthesis.</text>
</comment>
<dbReference type="HAMAP" id="MF_01938">
    <property type="entry name" value="MenA_2"/>
    <property type="match status" value="1"/>
</dbReference>
<evidence type="ECO:0000256" key="4">
    <source>
        <dbReference type="ARBA" id="ARBA00022989"/>
    </source>
</evidence>
<evidence type="ECO:0000256" key="6">
    <source>
        <dbReference type="HAMAP-Rule" id="MF_01938"/>
    </source>
</evidence>
<feature type="transmembrane region" description="Helical" evidence="6">
    <location>
        <begin position="105"/>
        <end position="124"/>
    </location>
</feature>
<reference evidence="7" key="2">
    <citation type="journal article" date="2021" name="Mar. Drugs">
        <title>Genome Reduction and Secondary Metabolism of the Marine Sponge-Associated Cyanobacterium Leptothoe.</title>
        <authorList>
            <person name="Konstantinou D."/>
            <person name="Popin R.V."/>
            <person name="Fewer D.P."/>
            <person name="Sivonen K."/>
            <person name="Gkelis S."/>
        </authorList>
    </citation>
    <scope>NUCLEOTIDE SEQUENCE</scope>
    <source>
        <strain evidence="7">TAU-MAC 1115</strain>
    </source>
</reference>
<dbReference type="Pfam" id="PF01040">
    <property type="entry name" value="UbiA"/>
    <property type="match status" value="1"/>
</dbReference>
<evidence type="ECO:0000313" key="8">
    <source>
        <dbReference type="Proteomes" id="UP000717364"/>
    </source>
</evidence>
<evidence type="ECO:0000256" key="5">
    <source>
        <dbReference type="ARBA" id="ARBA00023136"/>
    </source>
</evidence>
<feature type="transmembrane region" description="Helical" evidence="6">
    <location>
        <begin position="32"/>
        <end position="51"/>
    </location>
</feature>
<dbReference type="EMBL" id="JADOES010000016">
    <property type="protein sequence ID" value="MBT9315809.1"/>
    <property type="molecule type" value="Genomic_DNA"/>
</dbReference>
<dbReference type="InterPro" id="IPR000537">
    <property type="entry name" value="UbiA_prenyltransferase"/>
</dbReference>
<dbReference type="GO" id="GO:0004659">
    <property type="term" value="F:prenyltransferase activity"/>
    <property type="evidence" value="ECO:0007669"/>
    <property type="project" value="UniProtKB-UniRule"/>
</dbReference>
<dbReference type="InterPro" id="IPR011937">
    <property type="entry name" value="DHNA_phytyltransferase_MenA"/>
</dbReference>
<dbReference type="GO" id="GO:0009234">
    <property type="term" value="P:menaquinone biosynthetic process"/>
    <property type="evidence" value="ECO:0007669"/>
    <property type="project" value="TreeGrafter"/>
</dbReference>
<dbReference type="CDD" id="cd13962">
    <property type="entry name" value="PT_UbiA_UBIAD1"/>
    <property type="match status" value="1"/>
</dbReference>
<feature type="transmembrane region" description="Helical" evidence="6">
    <location>
        <begin position="154"/>
        <end position="177"/>
    </location>
</feature>
<reference evidence="7" key="1">
    <citation type="submission" date="2020-11" db="EMBL/GenBank/DDBJ databases">
        <authorList>
            <person name="Konstantinou D."/>
            <person name="Gkelis S."/>
            <person name="Popin R."/>
            <person name="Fewer D."/>
            <person name="Sivonen K."/>
        </authorList>
    </citation>
    <scope>NUCLEOTIDE SEQUENCE</scope>
    <source>
        <strain evidence="7">TAU-MAC 1115</strain>
    </source>
</reference>
<dbReference type="AlphaFoldDB" id="A0A947DG69"/>
<name>A0A947DG69_9CYAN</name>
<evidence type="ECO:0000313" key="7">
    <source>
        <dbReference type="EMBL" id="MBT9315809.1"/>
    </source>
</evidence>
<keyword evidence="4 6" id="KW-1133">Transmembrane helix</keyword>
<feature type="transmembrane region" description="Helical" evidence="6">
    <location>
        <begin position="189"/>
        <end position="209"/>
    </location>
</feature>
<dbReference type="RefSeq" id="WP_215608878.1">
    <property type="nucleotide sequence ID" value="NZ_JADOES010000016.1"/>
</dbReference>
<keyword evidence="8" id="KW-1185">Reference proteome</keyword>
<organism evidence="7 8">
    <name type="scientific">Leptothoe spongobia TAU-MAC 1115</name>
    <dbReference type="NCBI Taxonomy" id="1967444"/>
    <lineage>
        <taxon>Bacteria</taxon>
        <taxon>Bacillati</taxon>
        <taxon>Cyanobacteriota</taxon>
        <taxon>Cyanophyceae</taxon>
        <taxon>Nodosilineales</taxon>
        <taxon>Cymatolegaceae</taxon>
        <taxon>Leptothoe</taxon>
        <taxon>Leptothoe spongobia</taxon>
    </lineage>
</organism>
<feature type="transmembrane region" description="Helical" evidence="6">
    <location>
        <begin position="291"/>
        <end position="310"/>
    </location>
</feature>
<dbReference type="GO" id="GO:0005886">
    <property type="term" value="C:plasma membrane"/>
    <property type="evidence" value="ECO:0007669"/>
    <property type="project" value="UniProtKB-SubCell"/>
</dbReference>
<comment type="function">
    <text evidence="6">Involved in the synthesis of phylloquinone (vitamin K1). Catalyzes the transfer of a prenyl chain to 2-carboxy-1,4-naphthoquinone.</text>
</comment>
<comment type="catalytic activity">
    <reaction evidence="6">
        <text>2-carboxy-1,4-naphthoquinone + phytyl diphosphate + H(+) = demethylphylloquinone + CO2 + diphosphate</text>
        <dbReference type="Rhea" id="RHEA:47740"/>
        <dbReference type="ChEBI" id="CHEBI:15378"/>
        <dbReference type="ChEBI" id="CHEBI:16526"/>
        <dbReference type="ChEBI" id="CHEBI:31087"/>
        <dbReference type="ChEBI" id="CHEBI:33019"/>
        <dbReference type="ChEBI" id="CHEBI:75434"/>
        <dbReference type="ChEBI" id="CHEBI:87842"/>
        <dbReference type="EC" id="2.5.1.130"/>
    </reaction>
</comment>
<comment type="subcellular location">
    <subcellularLocation>
        <location evidence="6">Cell inner membrane</location>
        <topology evidence="6">Multi-pass membrane protein</topology>
    </subcellularLocation>
    <subcellularLocation>
        <location evidence="1">Membrane</location>
        <topology evidence="1">Multi-pass membrane protein</topology>
    </subcellularLocation>
</comment>
<dbReference type="EC" id="2.5.1.130" evidence="6"/>
<sequence length="314" mass="34717">MLSSNSPSENLKETIKIFDEPYIQLWRQAIKLPLYSVALIPVFVATAAVYADTKTIDIGNFLTFLLSIILIQIWINLSNDVFDADTGVDTHKFHSIVQLTGQKNMIFWLANAFVASGLLVVAPIAWQQQDMTLIVLMLLGCFLGYSYQGPPFRFSYQGIGEIICFISYGPLLMGTAYYAQTQTWSTTCLAASTIIGLATSLILFCAHFHQVEDDLAGGKLSPVVRLGTARSAQLLPWWQGSIYGLVCLFAALGLLPPFTLLSLLSLVYAVKLSFHVHRHHDQPDQVSNCKFVAVAMYFSLGLLLTLGLLLPPLF</sequence>
<gene>
    <name evidence="6" type="primary">menA</name>
    <name evidence="7" type="ORF">IXB50_10260</name>
</gene>
<keyword evidence="2 6" id="KW-0808">Transferase</keyword>
<evidence type="ECO:0000256" key="3">
    <source>
        <dbReference type="ARBA" id="ARBA00022692"/>
    </source>
</evidence>
<comment type="caution">
    <text evidence="7">The sequence shown here is derived from an EMBL/GenBank/DDBJ whole genome shotgun (WGS) entry which is preliminary data.</text>
</comment>
<keyword evidence="5 6" id="KW-0472">Membrane</keyword>
<protein>
    <recommendedName>
        <fullName evidence="6">2-carboxy-1,4-naphthoquinone phytyltransferase</fullName>
        <ecNumber evidence="6">2.5.1.130</ecNumber>
    </recommendedName>
    <alternativeName>
        <fullName evidence="6">1,4-dihydroxy-2-naphthoate phytyltransferase</fullName>
        <shortName evidence="6">DHNA phytyltransferase</shortName>
    </alternativeName>
</protein>
<dbReference type="GO" id="GO:0042372">
    <property type="term" value="P:phylloquinone biosynthetic process"/>
    <property type="evidence" value="ECO:0007669"/>
    <property type="project" value="UniProtKB-UniRule"/>
</dbReference>
<dbReference type="NCBIfam" id="TIGR02235">
    <property type="entry name" value="menA_cyano-plnt"/>
    <property type="match status" value="1"/>
</dbReference>
<accession>A0A947DG69</accession>
<keyword evidence="6" id="KW-0997">Cell inner membrane</keyword>
<keyword evidence="3 6" id="KW-0812">Transmembrane</keyword>